<reference evidence="2 3" key="1">
    <citation type="submission" date="2021-06" db="EMBL/GenBank/DDBJ databases">
        <title>Caerostris extrusa draft genome.</title>
        <authorList>
            <person name="Kono N."/>
            <person name="Arakawa K."/>
        </authorList>
    </citation>
    <scope>NUCLEOTIDE SEQUENCE [LARGE SCALE GENOMIC DNA]</scope>
</reference>
<organism evidence="2 3">
    <name type="scientific">Caerostris extrusa</name>
    <name type="common">Bark spider</name>
    <name type="synonym">Caerostris bankana</name>
    <dbReference type="NCBI Taxonomy" id="172846"/>
    <lineage>
        <taxon>Eukaryota</taxon>
        <taxon>Metazoa</taxon>
        <taxon>Ecdysozoa</taxon>
        <taxon>Arthropoda</taxon>
        <taxon>Chelicerata</taxon>
        <taxon>Arachnida</taxon>
        <taxon>Araneae</taxon>
        <taxon>Araneomorphae</taxon>
        <taxon>Entelegynae</taxon>
        <taxon>Araneoidea</taxon>
        <taxon>Araneidae</taxon>
        <taxon>Caerostris</taxon>
    </lineage>
</organism>
<accession>A0AAV4VCC1</accession>
<feature type="signal peptide" evidence="1">
    <location>
        <begin position="1"/>
        <end position="27"/>
    </location>
</feature>
<evidence type="ECO:0000256" key="1">
    <source>
        <dbReference type="SAM" id="SignalP"/>
    </source>
</evidence>
<feature type="chain" id="PRO_5043327145" description="Secreted protein" evidence="1">
    <location>
        <begin position="28"/>
        <end position="119"/>
    </location>
</feature>
<protein>
    <recommendedName>
        <fullName evidence="4">Secreted protein</fullName>
    </recommendedName>
</protein>
<evidence type="ECO:0008006" key="4">
    <source>
        <dbReference type="Google" id="ProtNLM"/>
    </source>
</evidence>
<dbReference type="EMBL" id="BPLR01014280">
    <property type="protein sequence ID" value="GIY67781.1"/>
    <property type="molecule type" value="Genomic_DNA"/>
</dbReference>
<dbReference type="Proteomes" id="UP001054945">
    <property type="component" value="Unassembled WGS sequence"/>
</dbReference>
<evidence type="ECO:0000313" key="2">
    <source>
        <dbReference type="EMBL" id="GIY67781.1"/>
    </source>
</evidence>
<keyword evidence="1" id="KW-0732">Signal</keyword>
<gene>
    <name evidence="2" type="ORF">CEXT_565701</name>
</gene>
<keyword evidence="3" id="KW-1185">Reference proteome</keyword>
<proteinExistence type="predicted"/>
<dbReference type="AlphaFoldDB" id="A0AAV4VCC1"/>
<evidence type="ECO:0000313" key="3">
    <source>
        <dbReference type="Proteomes" id="UP001054945"/>
    </source>
</evidence>
<name>A0AAV4VCC1_CAEEX</name>
<comment type="caution">
    <text evidence="2">The sequence shown here is derived from an EMBL/GenBank/DDBJ whole genome shotgun (WGS) entry which is preliminary data.</text>
</comment>
<sequence>MMRKKYTTRLECAFLVVIALPAQLTSATVKCFEFETQTLAFLSFFFPLFVERVRRRISAKKAILQRTLGIFTLRYFSKDLLGRHRVLFTGAIGQRVAKCCRTLAKRTQCQRLKKEYTDL</sequence>